<dbReference type="InterPro" id="IPR036365">
    <property type="entry name" value="PGBD-like_sf"/>
</dbReference>
<evidence type="ECO:0000256" key="6">
    <source>
        <dbReference type="ARBA" id="ARBA00023316"/>
    </source>
</evidence>
<dbReference type="Pfam" id="PF01471">
    <property type="entry name" value="PG_binding_1"/>
    <property type="match status" value="1"/>
</dbReference>
<dbReference type="PROSITE" id="PS52029">
    <property type="entry name" value="LD_TPASE"/>
    <property type="match status" value="1"/>
</dbReference>
<dbReference type="InterPro" id="IPR052905">
    <property type="entry name" value="LD-transpeptidase_YkuD-like"/>
</dbReference>
<dbReference type="InterPro" id="IPR038063">
    <property type="entry name" value="Transpep_catalytic_dom"/>
</dbReference>
<keyword evidence="10" id="KW-1185">Reference proteome</keyword>
<keyword evidence="6 7" id="KW-0961">Cell wall biogenesis/degradation</keyword>
<dbReference type="PANTHER" id="PTHR41533:SF2">
    <property type="entry name" value="BLR7131 PROTEIN"/>
    <property type="match status" value="1"/>
</dbReference>
<dbReference type="InterPro" id="IPR045380">
    <property type="entry name" value="LD_TPept_scaffold_dom"/>
</dbReference>
<evidence type="ECO:0000256" key="4">
    <source>
        <dbReference type="ARBA" id="ARBA00022960"/>
    </source>
</evidence>
<comment type="similarity">
    <text evidence="2">Belongs to the YkuD family.</text>
</comment>
<evidence type="ECO:0000256" key="3">
    <source>
        <dbReference type="ARBA" id="ARBA00022679"/>
    </source>
</evidence>
<keyword evidence="4 7" id="KW-0133">Cell shape</keyword>
<comment type="caution">
    <text evidence="9">The sequence shown here is derived from an EMBL/GenBank/DDBJ whole genome shotgun (WGS) entry which is preliminary data.</text>
</comment>
<dbReference type="Gene3D" id="2.40.440.10">
    <property type="entry name" value="L,D-transpeptidase catalytic domain-like"/>
    <property type="match status" value="1"/>
</dbReference>
<reference evidence="10" key="1">
    <citation type="journal article" date="2019" name="Int. J. Syst. Evol. Microbiol.">
        <title>The Global Catalogue of Microorganisms (GCM) 10K type strain sequencing project: providing services to taxonomists for standard genome sequencing and annotation.</title>
        <authorList>
            <consortium name="The Broad Institute Genomics Platform"/>
            <consortium name="The Broad Institute Genome Sequencing Center for Infectious Disease"/>
            <person name="Wu L."/>
            <person name="Ma J."/>
        </authorList>
    </citation>
    <scope>NUCLEOTIDE SEQUENCE [LARGE SCALE GENOMIC DNA]</scope>
    <source>
        <strain evidence="10">CGMCC 1.15341</strain>
    </source>
</reference>
<evidence type="ECO:0000313" key="10">
    <source>
        <dbReference type="Proteomes" id="UP000629025"/>
    </source>
</evidence>
<evidence type="ECO:0000313" key="9">
    <source>
        <dbReference type="EMBL" id="GGB99867.1"/>
    </source>
</evidence>
<keyword evidence="3" id="KW-0808">Transferase</keyword>
<dbReference type="SUPFAM" id="SSF47090">
    <property type="entry name" value="PGBD-like"/>
    <property type="match status" value="1"/>
</dbReference>
<evidence type="ECO:0000256" key="7">
    <source>
        <dbReference type="PROSITE-ProRule" id="PRU01373"/>
    </source>
</evidence>
<organism evidence="9 10">
    <name type="scientific">Marinobacterium zhoushanense</name>
    <dbReference type="NCBI Taxonomy" id="1679163"/>
    <lineage>
        <taxon>Bacteria</taxon>
        <taxon>Pseudomonadati</taxon>
        <taxon>Pseudomonadota</taxon>
        <taxon>Gammaproteobacteria</taxon>
        <taxon>Oceanospirillales</taxon>
        <taxon>Oceanospirillaceae</taxon>
        <taxon>Marinobacterium</taxon>
    </lineage>
</organism>
<dbReference type="SUPFAM" id="SSF141523">
    <property type="entry name" value="L,D-transpeptidase catalytic domain-like"/>
    <property type="match status" value="1"/>
</dbReference>
<keyword evidence="5 7" id="KW-0573">Peptidoglycan synthesis</keyword>
<dbReference type="Pfam" id="PF20142">
    <property type="entry name" value="Scaffold"/>
    <property type="match status" value="1"/>
</dbReference>
<dbReference type="CDD" id="cd16913">
    <property type="entry name" value="YkuD_like"/>
    <property type="match status" value="1"/>
</dbReference>
<dbReference type="Gene3D" id="1.10.101.10">
    <property type="entry name" value="PGBD-like superfamily/PGBD"/>
    <property type="match status" value="1"/>
</dbReference>
<feature type="domain" description="L,D-TPase catalytic" evidence="8">
    <location>
        <begin position="262"/>
        <end position="450"/>
    </location>
</feature>
<evidence type="ECO:0000259" key="8">
    <source>
        <dbReference type="PROSITE" id="PS52029"/>
    </source>
</evidence>
<comment type="pathway">
    <text evidence="1 7">Cell wall biogenesis; peptidoglycan biosynthesis.</text>
</comment>
<proteinExistence type="inferred from homology"/>
<evidence type="ECO:0000256" key="1">
    <source>
        <dbReference type="ARBA" id="ARBA00004752"/>
    </source>
</evidence>
<dbReference type="EMBL" id="BMIJ01000005">
    <property type="protein sequence ID" value="GGB99867.1"/>
    <property type="molecule type" value="Genomic_DNA"/>
</dbReference>
<accession>A0ABQ1KLI2</accession>
<dbReference type="Proteomes" id="UP000629025">
    <property type="component" value="Unassembled WGS sequence"/>
</dbReference>
<gene>
    <name evidence="9" type="ORF">GCM10011352_27630</name>
</gene>
<dbReference type="InterPro" id="IPR005490">
    <property type="entry name" value="LD_TPept_cat_dom"/>
</dbReference>
<dbReference type="Pfam" id="PF03734">
    <property type="entry name" value="YkuD"/>
    <property type="match status" value="1"/>
</dbReference>
<dbReference type="InterPro" id="IPR002477">
    <property type="entry name" value="Peptidoglycan-bd-like"/>
</dbReference>
<dbReference type="InterPro" id="IPR036366">
    <property type="entry name" value="PGBDSf"/>
</dbReference>
<evidence type="ECO:0000256" key="2">
    <source>
        <dbReference type="ARBA" id="ARBA00005992"/>
    </source>
</evidence>
<evidence type="ECO:0000256" key="5">
    <source>
        <dbReference type="ARBA" id="ARBA00022984"/>
    </source>
</evidence>
<feature type="active site" description="Nucleophile" evidence="7">
    <location>
        <position position="412"/>
    </location>
</feature>
<dbReference type="PANTHER" id="PTHR41533">
    <property type="entry name" value="L,D-TRANSPEPTIDASE HI_1667-RELATED"/>
    <property type="match status" value="1"/>
</dbReference>
<protein>
    <submittedName>
        <fullName evidence="9">L,D-transpeptidase</fullName>
    </submittedName>
</protein>
<sequence length="503" mass="57326">MPLQQGEPIPDWAALGALYGASASAYLWHSADGEADQALIDALLRTIDEAVAQGLSAARYHDRRLVNEPGVARRDLLLSDALLRLITDMGQGQPEAGLQQRLWHLSRPEIDAVAMAQRALAERNPVGVVMELAPRTQEYKALTELYQHYLLISREQPLPALPNNLILQPGEQSEVVPLLRRYLVRQGDADPDPIAMATAPDLYDQPLVAALQRFQMRHGLEVDGVLGPKTLAELNRPMSERLEQIRVNLERWRWMPRELGARYILVSPAGYFLELVEAGQVVFYTRTITGRPRRPTPSFRSELNRLTVNPDWTVPRRIMREDLLPKIREDMGWLEQNRVRVQHFDEGRWRNVAAEQVDWVNPGHIRLIQAPGPNNALGRMKFGMNNPFSIYLHDTPSQSLFEKPLRPFSSGCVRVQGIESLVQYLLLDQPQMLDWLTEALAQEETRIRSLPEPIPVFMVYLSVWIDDQGQAQFRPDIYGLDTQILARIQHYSAVEYTDIVVNN</sequence>
<feature type="active site" description="Proton donor/acceptor" evidence="7">
    <location>
        <position position="393"/>
    </location>
</feature>
<name>A0ABQ1KLI2_9GAMM</name>